<gene>
    <name evidence="2" type="ORF">EKO04_006616</name>
</gene>
<dbReference type="EMBL" id="RZGK01000011">
    <property type="protein sequence ID" value="KAF9695696.1"/>
    <property type="molecule type" value="Genomic_DNA"/>
</dbReference>
<feature type="transmembrane region" description="Helical" evidence="1">
    <location>
        <begin position="149"/>
        <end position="171"/>
    </location>
</feature>
<feature type="transmembrane region" description="Helical" evidence="1">
    <location>
        <begin position="183"/>
        <end position="207"/>
    </location>
</feature>
<dbReference type="InterPro" id="IPR018750">
    <property type="entry name" value="DUF2306_membrane"/>
</dbReference>
<keyword evidence="1" id="KW-0812">Transmembrane</keyword>
<feature type="transmembrane region" description="Helical" evidence="1">
    <location>
        <begin position="87"/>
        <end position="109"/>
    </location>
</feature>
<evidence type="ECO:0000313" key="2">
    <source>
        <dbReference type="EMBL" id="KAF9695696.1"/>
    </source>
</evidence>
<protein>
    <submittedName>
        <fullName evidence="2">Uncharacterized protein</fullName>
    </submittedName>
</protein>
<dbReference type="OrthoDB" id="193478at2759"/>
<dbReference type="AlphaFoldDB" id="A0A8H7J4Z6"/>
<feature type="transmembrane region" description="Helical" evidence="1">
    <location>
        <begin position="28"/>
        <end position="47"/>
    </location>
</feature>
<evidence type="ECO:0000256" key="1">
    <source>
        <dbReference type="SAM" id="Phobius"/>
    </source>
</evidence>
<keyword evidence="1" id="KW-1133">Transmembrane helix</keyword>
<sequence length="360" mass="39384">MATSSDLSKNAPNGRTRRFYSSLGFSKAYNFIFYFIFAGALLGFALARLMCLNFNGKFCPHNPAAGNSAAPGECYYYTRFTRDKIGIMLHLAGILPASLLVVLQFTPFIRHRWILVHRISGYLAVLLYLVSLVGALMIARHAFGGGLDVQVWVGFVGIGVLICFILAIINVKRLQIEQHRAWMLRGWFYAGSIITSRFVMIIAATIVSNKGYYIVWPCAKIAATIVEGMDLVSEYPACASYADGSDLAQVSAVLADMNGKSGVNAGAALNINFGMALWLAFMIHAVGIEVYLHLTPKEAERLRQVSYTRQLEAGMSNPGSAGLTADRLGDAEKWVAEDARVSNSMSVAKLEDHVEDEGTK</sequence>
<name>A0A8H7J4Z6_9PLEO</name>
<reference evidence="2" key="1">
    <citation type="submission" date="2018-12" db="EMBL/GenBank/DDBJ databases">
        <authorList>
            <person name="Syme R.A."/>
            <person name="Farfan-Caceres L."/>
            <person name="Lichtenzveig J."/>
        </authorList>
    </citation>
    <scope>NUCLEOTIDE SEQUENCE</scope>
    <source>
        <strain evidence="2">Al4</strain>
    </source>
</reference>
<feature type="transmembrane region" description="Helical" evidence="1">
    <location>
        <begin position="121"/>
        <end position="143"/>
    </location>
</feature>
<feature type="transmembrane region" description="Helical" evidence="1">
    <location>
        <begin position="275"/>
        <end position="294"/>
    </location>
</feature>
<keyword evidence="3" id="KW-1185">Reference proteome</keyword>
<dbReference type="Pfam" id="PF10067">
    <property type="entry name" value="DUF2306"/>
    <property type="match status" value="1"/>
</dbReference>
<proteinExistence type="predicted"/>
<dbReference type="Proteomes" id="UP000651452">
    <property type="component" value="Unassembled WGS sequence"/>
</dbReference>
<accession>A0A8H7J4Z6</accession>
<comment type="caution">
    <text evidence="2">The sequence shown here is derived from an EMBL/GenBank/DDBJ whole genome shotgun (WGS) entry which is preliminary data.</text>
</comment>
<reference evidence="2" key="2">
    <citation type="submission" date="2020-09" db="EMBL/GenBank/DDBJ databases">
        <title>Reference genome assembly for Australian Ascochyta lentis isolate Al4.</title>
        <authorList>
            <person name="Lee R.C."/>
            <person name="Farfan-Caceres L.M."/>
            <person name="Debler J.W."/>
            <person name="Williams A.H."/>
            <person name="Henares B.M."/>
        </authorList>
    </citation>
    <scope>NUCLEOTIDE SEQUENCE</scope>
    <source>
        <strain evidence="2">Al4</strain>
    </source>
</reference>
<organism evidence="2 3">
    <name type="scientific">Ascochyta lentis</name>
    <dbReference type="NCBI Taxonomy" id="205686"/>
    <lineage>
        <taxon>Eukaryota</taxon>
        <taxon>Fungi</taxon>
        <taxon>Dikarya</taxon>
        <taxon>Ascomycota</taxon>
        <taxon>Pezizomycotina</taxon>
        <taxon>Dothideomycetes</taxon>
        <taxon>Pleosporomycetidae</taxon>
        <taxon>Pleosporales</taxon>
        <taxon>Pleosporineae</taxon>
        <taxon>Didymellaceae</taxon>
        <taxon>Ascochyta</taxon>
    </lineage>
</organism>
<keyword evidence="1" id="KW-0472">Membrane</keyword>
<evidence type="ECO:0000313" key="3">
    <source>
        <dbReference type="Proteomes" id="UP000651452"/>
    </source>
</evidence>